<gene>
    <name evidence="2" type="ORF">VTL71DRAFT_5473</name>
</gene>
<evidence type="ECO:0000313" key="2">
    <source>
        <dbReference type="EMBL" id="KAL2063668.1"/>
    </source>
</evidence>
<dbReference type="Proteomes" id="UP001595075">
    <property type="component" value="Unassembled WGS sequence"/>
</dbReference>
<comment type="caution">
    <text evidence="2">The sequence shown here is derived from an EMBL/GenBank/DDBJ whole genome shotgun (WGS) entry which is preliminary data.</text>
</comment>
<accession>A0ABR4C3P8</accession>
<reference evidence="2 3" key="1">
    <citation type="journal article" date="2024" name="Commun. Biol.">
        <title>Comparative genomic analysis of thermophilic fungi reveals convergent evolutionary adaptations and gene losses.</title>
        <authorList>
            <person name="Steindorff A.S."/>
            <person name="Aguilar-Pontes M.V."/>
            <person name="Robinson A.J."/>
            <person name="Andreopoulos B."/>
            <person name="LaButti K."/>
            <person name="Kuo A."/>
            <person name="Mondo S."/>
            <person name="Riley R."/>
            <person name="Otillar R."/>
            <person name="Haridas S."/>
            <person name="Lipzen A."/>
            <person name="Grimwood J."/>
            <person name="Schmutz J."/>
            <person name="Clum A."/>
            <person name="Reid I.D."/>
            <person name="Moisan M.C."/>
            <person name="Butler G."/>
            <person name="Nguyen T.T.M."/>
            <person name="Dewar K."/>
            <person name="Conant G."/>
            <person name="Drula E."/>
            <person name="Henrissat B."/>
            <person name="Hansel C."/>
            <person name="Singer S."/>
            <person name="Hutchinson M.I."/>
            <person name="de Vries R.P."/>
            <person name="Natvig D.O."/>
            <person name="Powell A.J."/>
            <person name="Tsang A."/>
            <person name="Grigoriev I.V."/>
        </authorList>
    </citation>
    <scope>NUCLEOTIDE SEQUENCE [LARGE SCALE GENOMIC DNA]</scope>
    <source>
        <strain evidence="2 3">CBS 494.80</strain>
    </source>
</reference>
<evidence type="ECO:0000256" key="1">
    <source>
        <dbReference type="SAM" id="MobiDB-lite"/>
    </source>
</evidence>
<organism evidence="2 3">
    <name type="scientific">Oculimacula yallundae</name>
    <dbReference type="NCBI Taxonomy" id="86028"/>
    <lineage>
        <taxon>Eukaryota</taxon>
        <taxon>Fungi</taxon>
        <taxon>Dikarya</taxon>
        <taxon>Ascomycota</taxon>
        <taxon>Pezizomycotina</taxon>
        <taxon>Leotiomycetes</taxon>
        <taxon>Helotiales</taxon>
        <taxon>Ploettnerulaceae</taxon>
        <taxon>Oculimacula</taxon>
    </lineage>
</organism>
<sequence>MASQTKRPLYKSPLLPPKQEPWSQSYTVNAVSKDDLGRHIKKKNKVPVIEFKSGEVPMPFLDPSIISQRIQDEKVRISKLNEEKNQDMPVSQT</sequence>
<name>A0ABR4C3P8_9HELO</name>
<keyword evidence="3" id="KW-1185">Reference proteome</keyword>
<proteinExistence type="predicted"/>
<feature type="region of interest" description="Disordered" evidence="1">
    <location>
        <begin position="1"/>
        <end position="24"/>
    </location>
</feature>
<evidence type="ECO:0000313" key="3">
    <source>
        <dbReference type="Proteomes" id="UP001595075"/>
    </source>
</evidence>
<dbReference type="EMBL" id="JAZHXI010000015">
    <property type="protein sequence ID" value="KAL2063668.1"/>
    <property type="molecule type" value="Genomic_DNA"/>
</dbReference>
<protein>
    <submittedName>
        <fullName evidence="2">Uncharacterized protein</fullName>
    </submittedName>
</protein>